<comment type="caution">
    <text evidence="1">The sequence shown here is derived from an EMBL/GenBank/DDBJ whole genome shotgun (WGS) entry which is preliminary data.</text>
</comment>
<keyword evidence="2" id="KW-1185">Reference proteome</keyword>
<evidence type="ECO:0000313" key="2">
    <source>
        <dbReference type="Proteomes" id="UP001386955"/>
    </source>
</evidence>
<gene>
    <name evidence="1" type="ORF">VNO78_07515</name>
</gene>
<dbReference type="AlphaFoldDB" id="A0AAN9T3C8"/>
<dbReference type="EMBL" id="JAYMYS010000002">
    <property type="protein sequence ID" value="KAK7405903.1"/>
    <property type="molecule type" value="Genomic_DNA"/>
</dbReference>
<dbReference type="Proteomes" id="UP001386955">
    <property type="component" value="Unassembled WGS sequence"/>
</dbReference>
<reference evidence="1 2" key="1">
    <citation type="submission" date="2024-01" db="EMBL/GenBank/DDBJ databases">
        <title>The genomes of 5 underutilized Papilionoideae crops provide insights into root nodulation and disease resistanc.</title>
        <authorList>
            <person name="Jiang F."/>
        </authorList>
    </citation>
    <scope>NUCLEOTIDE SEQUENCE [LARGE SCALE GENOMIC DNA]</scope>
    <source>
        <strain evidence="1">DUOXIRENSHENG_FW03</strain>
        <tissue evidence="1">Leaves</tissue>
    </source>
</reference>
<sequence length="69" mass="7721">MLIQLRLAQGMLLYDLIMYNGPSTEAKTDLYCMIVQFPLYISESGRVDAGFCSIPWCHSMAAVIRSSSI</sequence>
<proteinExistence type="predicted"/>
<organism evidence="1 2">
    <name type="scientific">Psophocarpus tetragonolobus</name>
    <name type="common">Winged bean</name>
    <name type="synonym">Dolichos tetragonolobus</name>
    <dbReference type="NCBI Taxonomy" id="3891"/>
    <lineage>
        <taxon>Eukaryota</taxon>
        <taxon>Viridiplantae</taxon>
        <taxon>Streptophyta</taxon>
        <taxon>Embryophyta</taxon>
        <taxon>Tracheophyta</taxon>
        <taxon>Spermatophyta</taxon>
        <taxon>Magnoliopsida</taxon>
        <taxon>eudicotyledons</taxon>
        <taxon>Gunneridae</taxon>
        <taxon>Pentapetalae</taxon>
        <taxon>rosids</taxon>
        <taxon>fabids</taxon>
        <taxon>Fabales</taxon>
        <taxon>Fabaceae</taxon>
        <taxon>Papilionoideae</taxon>
        <taxon>50 kb inversion clade</taxon>
        <taxon>NPAAA clade</taxon>
        <taxon>indigoferoid/millettioid clade</taxon>
        <taxon>Phaseoleae</taxon>
        <taxon>Psophocarpus</taxon>
    </lineage>
</organism>
<evidence type="ECO:0000313" key="1">
    <source>
        <dbReference type="EMBL" id="KAK7405903.1"/>
    </source>
</evidence>
<protein>
    <submittedName>
        <fullName evidence="1">Uncharacterized protein</fullName>
    </submittedName>
</protein>
<accession>A0AAN9T3C8</accession>
<name>A0AAN9T3C8_PSOTE</name>